<dbReference type="InterPro" id="IPR001478">
    <property type="entry name" value="PDZ"/>
</dbReference>
<gene>
    <name evidence="3" type="ORF">SAMN04488241_108148</name>
</gene>
<protein>
    <recommendedName>
        <fullName evidence="2">PDZ domain-containing protein</fullName>
    </recommendedName>
</protein>
<reference evidence="4" key="1">
    <citation type="submission" date="2016-10" db="EMBL/GenBank/DDBJ databases">
        <authorList>
            <person name="Varghese N."/>
            <person name="Submissions S."/>
        </authorList>
    </citation>
    <scope>NUCLEOTIDE SEQUENCE [LARGE SCALE GENOMIC DNA]</scope>
    <source>
        <strain evidence="4">CGMCC 1.9113</strain>
    </source>
</reference>
<evidence type="ECO:0000256" key="1">
    <source>
        <dbReference type="SAM" id="SignalP"/>
    </source>
</evidence>
<dbReference type="AlphaFoldDB" id="A0A1I5TNM6"/>
<dbReference type="OrthoDB" id="7567941at2"/>
<evidence type="ECO:0000259" key="2">
    <source>
        <dbReference type="SMART" id="SM00228"/>
    </source>
</evidence>
<dbReference type="STRING" id="634430.SAMN04488241_108148"/>
<evidence type="ECO:0000313" key="3">
    <source>
        <dbReference type="EMBL" id="SFP84207.1"/>
    </source>
</evidence>
<dbReference type="SUPFAM" id="SSF50156">
    <property type="entry name" value="PDZ domain-like"/>
    <property type="match status" value="1"/>
</dbReference>
<keyword evidence="4" id="KW-1185">Reference proteome</keyword>
<feature type="signal peptide" evidence="1">
    <location>
        <begin position="1"/>
        <end position="19"/>
    </location>
</feature>
<feature type="domain" description="PDZ" evidence="2">
    <location>
        <begin position="169"/>
        <end position="234"/>
    </location>
</feature>
<dbReference type="RefSeq" id="WP_093333769.1">
    <property type="nucleotide sequence ID" value="NZ_FOXP01000008.1"/>
</dbReference>
<evidence type="ECO:0000313" key="4">
    <source>
        <dbReference type="Proteomes" id="UP000199586"/>
    </source>
</evidence>
<organism evidence="3 4">
    <name type="scientific">Sphingomonas rubra</name>
    <dbReference type="NCBI Taxonomy" id="634430"/>
    <lineage>
        <taxon>Bacteria</taxon>
        <taxon>Pseudomonadati</taxon>
        <taxon>Pseudomonadota</taxon>
        <taxon>Alphaproteobacteria</taxon>
        <taxon>Sphingomonadales</taxon>
        <taxon>Sphingomonadaceae</taxon>
        <taxon>Sphingomonas</taxon>
    </lineage>
</organism>
<feature type="chain" id="PRO_5011527499" description="PDZ domain-containing protein" evidence="1">
    <location>
        <begin position="20"/>
        <end position="244"/>
    </location>
</feature>
<dbReference type="InterPro" id="IPR036034">
    <property type="entry name" value="PDZ_sf"/>
</dbReference>
<dbReference type="Proteomes" id="UP000199586">
    <property type="component" value="Unassembled WGS sequence"/>
</dbReference>
<dbReference type="SMART" id="SM00228">
    <property type="entry name" value="PDZ"/>
    <property type="match status" value="1"/>
</dbReference>
<name>A0A1I5TNM6_9SPHN</name>
<sequence>MKAGLAAAAILAVAMSAPATIAAAKGSDYVYGPPPEWNRYKEVAEAGVRARLPDSQNWAIEWPNGYLRTSWKHKGRFDGYVTCGIMRAIAPVTDRNPRTQFVVVVDHDAVKTVDIGQRGPRTIVNFLCDNAVATGGLPPARLMPTATNASTSTTAAGPVVAADVPATPSGLKLRIMPEGAYVGEVLAGSAAAKAGITPGLVITHANGIALAGMGLAMAQVVGSDVATMTIETAAGTRIDLRRAP</sequence>
<dbReference type="Gene3D" id="2.30.42.10">
    <property type="match status" value="1"/>
</dbReference>
<keyword evidence="1" id="KW-0732">Signal</keyword>
<proteinExistence type="predicted"/>
<accession>A0A1I5TNM6</accession>
<dbReference type="EMBL" id="FOXP01000008">
    <property type="protein sequence ID" value="SFP84207.1"/>
    <property type="molecule type" value="Genomic_DNA"/>
</dbReference>